<feature type="compositionally biased region" description="Pro residues" evidence="1">
    <location>
        <begin position="65"/>
        <end position="74"/>
    </location>
</feature>
<dbReference type="AlphaFoldDB" id="A0A8H4INX9"/>
<dbReference type="Proteomes" id="UP000572817">
    <property type="component" value="Unassembled WGS sequence"/>
</dbReference>
<dbReference type="EMBL" id="WWBZ02000051">
    <property type="protein sequence ID" value="KAF4303757.1"/>
    <property type="molecule type" value="Genomic_DNA"/>
</dbReference>
<feature type="region of interest" description="Disordered" evidence="1">
    <location>
        <begin position="36"/>
        <end position="78"/>
    </location>
</feature>
<feature type="region of interest" description="Disordered" evidence="1">
    <location>
        <begin position="380"/>
        <end position="403"/>
    </location>
</feature>
<evidence type="ECO:0000313" key="2">
    <source>
        <dbReference type="EMBL" id="KAF4303757.1"/>
    </source>
</evidence>
<sequence length="403" mass="44279">MASFDLPDIDTILSEYSALGTGDTLVNPATADNAVCKPLDESDPRELAGSATDNHQAAESTTPSPTGPPRPPALCPSTLTSAEIPEVMLPESATPLRSQLPPSTHSSAGIPLLVLPSGGPGGAYMPGPFNNTSVSTLATPATIMGMHRTLVDMVQDPRHLDDLLAAGRNNHGSMEILDNDAQLGNNEQNSKGEYKDNGVFSELEEDYSGFHEYDEEEAMDWETDEELNCGTRILLGNDLPAEDRTMTQTNSPLPRRDNAAALMPPPQWPASATRNANTKLLHSGEQQTRGCSISYSSRSKILNYTRSVRPSWTASRLRRLRKFAVRTTRSIMYSEKYHTKINEIAHAMGVDRQFLSEIMVLQSHSEEEWNVKEEDVDRKIPEGWSATASDRRREYGQPAYNGH</sequence>
<name>A0A8H4INX9_9PEZI</name>
<feature type="region of interest" description="Disordered" evidence="1">
    <location>
        <begin position="242"/>
        <end position="272"/>
    </location>
</feature>
<evidence type="ECO:0000256" key="1">
    <source>
        <dbReference type="SAM" id="MobiDB-lite"/>
    </source>
</evidence>
<proteinExistence type="predicted"/>
<accession>A0A8H4INX9</accession>
<organism evidence="2 3">
    <name type="scientific">Botryosphaeria dothidea</name>
    <dbReference type="NCBI Taxonomy" id="55169"/>
    <lineage>
        <taxon>Eukaryota</taxon>
        <taxon>Fungi</taxon>
        <taxon>Dikarya</taxon>
        <taxon>Ascomycota</taxon>
        <taxon>Pezizomycotina</taxon>
        <taxon>Dothideomycetes</taxon>
        <taxon>Dothideomycetes incertae sedis</taxon>
        <taxon>Botryosphaeriales</taxon>
        <taxon>Botryosphaeriaceae</taxon>
        <taxon>Botryosphaeria</taxon>
    </lineage>
</organism>
<keyword evidence="3" id="KW-1185">Reference proteome</keyword>
<gene>
    <name evidence="2" type="ORF">GTA08_BOTSDO08444</name>
</gene>
<protein>
    <submittedName>
        <fullName evidence="2">Uncharacterized protein</fullName>
    </submittedName>
</protein>
<evidence type="ECO:0000313" key="3">
    <source>
        <dbReference type="Proteomes" id="UP000572817"/>
    </source>
</evidence>
<reference evidence="2" key="1">
    <citation type="submission" date="2020-04" db="EMBL/GenBank/DDBJ databases">
        <title>Genome Assembly and Annotation of Botryosphaeria dothidea sdau 11-99, a Latent Pathogen of Apple Fruit Ring Rot in China.</title>
        <authorList>
            <person name="Yu C."/>
            <person name="Diao Y."/>
            <person name="Lu Q."/>
            <person name="Zhao J."/>
            <person name="Cui S."/>
            <person name="Peng C."/>
            <person name="He B."/>
            <person name="Liu H."/>
        </authorList>
    </citation>
    <scope>NUCLEOTIDE SEQUENCE [LARGE SCALE GENOMIC DNA]</scope>
    <source>
        <strain evidence="2">Sdau11-99</strain>
    </source>
</reference>
<comment type="caution">
    <text evidence="2">The sequence shown here is derived from an EMBL/GenBank/DDBJ whole genome shotgun (WGS) entry which is preliminary data.</text>
</comment>